<dbReference type="Gene3D" id="3.30.1330.130">
    <property type="match status" value="1"/>
</dbReference>
<gene>
    <name evidence="2" type="ORF">MNB_SV-15-1277</name>
</gene>
<dbReference type="Pfam" id="PF02663">
    <property type="entry name" value="FmdE"/>
    <property type="match status" value="1"/>
</dbReference>
<dbReference type="EMBL" id="FRYL01000034">
    <property type="protein sequence ID" value="SHO81242.1"/>
    <property type="molecule type" value="Genomic_DNA"/>
</dbReference>
<evidence type="ECO:0000259" key="1">
    <source>
        <dbReference type="Pfam" id="PF02663"/>
    </source>
</evidence>
<dbReference type="InterPro" id="IPR003814">
    <property type="entry name" value="FmdEsu_dom"/>
</dbReference>
<sequence length="197" mass="21657">MNYPKFFDEVESIVLQDKLSSFLGTFDGGEVEFSYLDVVKQAGHSCPTVAGAYLMVLEGLKALYPDEIAQRGEIEVEFKESLEDGVAGVIANVVTHITGATQKSGFKGIGGNFARHSLMKFDAPINSSMRLTRKDNGKSVEIIYDPSSVAPNPQMGMLMNKIMGGEASMEDRVAFGKFWQERVEKIFNSISEVITIK</sequence>
<proteinExistence type="predicted"/>
<name>A0A1W1EKC2_9ZZZZ</name>
<protein>
    <recommendedName>
        <fullName evidence="1">Formylmethanofuran dehydrogenase subunit E domain-containing protein</fullName>
    </recommendedName>
</protein>
<accession>A0A1W1EKC2</accession>
<feature type="domain" description="Formylmethanofuran dehydrogenase subunit E" evidence="1">
    <location>
        <begin position="43"/>
        <end position="189"/>
    </location>
</feature>
<evidence type="ECO:0000313" key="2">
    <source>
        <dbReference type="EMBL" id="SHO81242.1"/>
    </source>
</evidence>
<dbReference type="AlphaFoldDB" id="A0A1W1EKC2"/>
<reference evidence="2" key="1">
    <citation type="submission" date="2016-10" db="EMBL/GenBank/DDBJ databases">
        <authorList>
            <person name="de Groot N.N."/>
        </authorList>
    </citation>
    <scope>NUCLEOTIDE SEQUENCE</scope>
</reference>
<organism evidence="2">
    <name type="scientific">hydrothermal vent metagenome</name>
    <dbReference type="NCBI Taxonomy" id="652676"/>
    <lineage>
        <taxon>unclassified sequences</taxon>
        <taxon>metagenomes</taxon>
        <taxon>ecological metagenomes</taxon>
    </lineage>
</organism>